<keyword evidence="12" id="KW-1185">Reference proteome</keyword>
<dbReference type="PROSITE" id="PS51821">
    <property type="entry name" value="VELVET"/>
    <property type="match status" value="1"/>
</dbReference>
<sequence length="613" mass="66788">MSTTSLAVAAADSTRDRDPCSLIHRVTRENRHLWYQLLVIQQPERARACGAGTKANSDRRPVDPPPVVELRIKEGASFEEGKDITFDYNASFFLYASLEQHRKIAPGRMQGQHNPPILTGVPASGMAYLDRPSAAGYFIFPDLSVRHEGQYHLSFSLFEATKEDKDLDLEPVENNMATGVDWRMDIQTSPFDVYSAKKFPGLMESTQLSKDVAEQGCRVRIRRDVRMRKREGKSSRHSRRDDDAQVPRHRTVTPASSSGPAGPASEDPHAAAARARSISNSSEHRIPYGVGMPAGMSAPSPTATTPGHDHHHPHQHHHHHQRRPSSIIDGNPGPPTRPPLPHSSSQAAYEQQRHLSFGDQQQHGALHYAAPAPVHQAPPPTLGPVSPGGPYTPTTSQYPSTYPPAAAAAAAAAPHHPHPQHHGHSHSHHGHSHHNHHDGISSRRTSSATTAYMPPSPSVYSHDGGHQPPSHGRLDSYPHTPGMSAAPAPPILPPAPLSRMHSSSISSATAATATSPSSHQQLAPLKIERLVSPMPVIEPQTEPMPEPQAVPTGGKRKHDIVFHQSLHQPLHNRQRQLDPHYGGRSRGLSPDPQEGAYSRADGTVGVITFNRYS</sequence>
<evidence type="ECO:0000313" key="12">
    <source>
        <dbReference type="Proteomes" id="UP000749293"/>
    </source>
</evidence>
<feature type="compositionally biased region" description="Low complexity" evidence="9">
    <location>
        <begin position="254"/>
        <end position="281"/>
    </location>
</feature>
<evidence type="ECO:0000256" key="6">
    <source>
        <dbReference type="ARBA" id="ARBA00023163"/>
    </source>
</evidence>
<feature type="compositionally biased region" description="Basic residues" evidence="9">
    <location>
        <begin position="223"/>
        <end position="238"/>
    </location>
</feature>
<feature type="region of interest" description="Disordered" evidence="9">
    <location>
        <begin position="371"/>
        <end position="521"/>
    </location>
</feature>
<dbReference type="Pfam" id="PF11754">
    <property type="entry name" value="Velvet"/>
    <property type="match status" value="2"/>
</dbReference>
<evidence type="ECO:0000259" key="10">
    <source>
        <dbReference type="PROSITE" id="PS51821"/>
    </source>
</evidence>
<dbReference type="AlphaFoldDB" id="A0A9P5D4M8"/>
<dbReference type="GO" id="GO:0034250">
    <property type="term" value="P:positive regulation of amide metabolic process"/>
    <property type="evidence" value="ECO:0007669"/>
    <property type="project" value="UniProtKB-ARBA"/>
</dbReference>
<keyword evidence="5" id="KW-0805">Transcription regulation</keyword>
<keyword evidence="7" id="KW-0539">Nucleus</keyword>
<evidence type="ECO:0000256" key="5">
    <source>
        <dbReference type="ARBA" id="ARBA00023015"/>
    </source>
</evidence>
<dbReference type="RefSeq" id="XP_035322358.1">
    <property type="nucleotide sequence ID" value="XM_035468377.1"/>
</dbReference>
<dbReference type="EMBL" id="JAANYQ010000006">
    <property type="protein sequence ID" value="KAF4123706.1"/>
    <property type="molecule type" value="Genomic_DNA"/>
</dbReference>
<keyword evidence="6" id="KW-0804">Transcription</keyword>
<dbReference type="GO" id="GO:0005634">
    <property type="term" value="C:nucleus"/>
    <property type="evidence" value="ECO:0007669"/>
    <property type="project" value="UniProtKB-SubCell"/>
</dbReference>
<organism evidence="11 12">
    <name type="scientific">Geosmithia morbida</name>
    <dbReference type="NCBI Taxonomy" id="1094350"/>
    <lineage>
        <taxon>Eukaryota</taxon>
        <taxon>Fungi</taxon>
        <taxon>Dikarya</taxon>
        <taxon>Ascomycota</taxon>
        <taxon>Pezizomycotina</taxon>
        <taxon>Sordariomycetes</taxon>
        <taxon>Hypocreomycetidae</taxon>
        <taxon>Hypocreales</taxon>
        <taxon>Bionectriaceae</taxon>
        <taxon>Geosmithia</taxon>
    </lineage>
</organism>
<feature type="region of interest" description="Disordered" evidence="9">
    <location>
        <begin position="223"/>
        <end position="352"/>
    </location>
</feature>
<dbReference type="OrthoDB" id="5384689at2759"/>
<comment type="similarity">
    <text evidence="8">Belongs to the velvet family. VeA subfamily.</text>
</comment>
<feature type="compositionally biased region" description="Pro residues" evidence="9">
    <location>
        <begin position="332"/>
        <end position="341"/>
    </location>
</feature>
<dbReference type="GO" id="GO:0030435">
    <property type="term" value="P:sporulation resulting in formation of a cellular spore"/>
    <property type="evidence" value="ECO:0007669"/>
    <property type="project" value="UniProtKB-KW"/>
</dbReference>
<dbReference type="GO" id="GO:0005737">
    <property type="term" value="C:cytoplasm"/>
    <property type="evidence" value="ECO:0007669"/>
    <property type="project" value="UniProtKB-SubCell"/>
</dbReference>
<evidence type="ECO:0000256" key="7">
    <source>
        <dbReference type="ARBA" id="ARBA00023242"/>
    </source>
</evidence>
<keyword evidence="3" id="KW-0963">Cytoplasm</keyword>
<dbReference type="PANTHER" id="PTHR33572:SF14">
    <property type="entry name" value="DEVELOPMENTAL AND SECONDARY METABOLISM REGULATOR VEA"/>
    <property type="match status" value="1"/>
</dbReference>
<evidence type="ECO:0000256" key="1">
    <source>
        <dbReference type="ARBA" id="ARBA00004123"/>
    </source>
</evidence>
<dbReference type="InterPro" id="IPR021740">
    <property type="entry name" value="Velvet"/>
</dbReference>
<dbReference type="InterPro" id="IPR038491">
    <property type="entry name" value="Velvet_dom_sf"/>
</dbReference>
<comment type="caution">
    <text evidence="11">The sequence shown here is derived from an EMBL/GenBank/DDBJ whole genome shotgun (WGS) entry which is preliminary data.</text>
</comment>
<dbReference type="InterPro" id="IPR037525">
    <property type="entry name" value="Velvet_dom"/>
</dbReference>
<feature type="compositionally biased region" description="Basic residues" evidence="9">
    <location>
        <begin position="309"/>
        <end position="323"/>
    </location>
</feature>
<evidence type="ECO:0000256" key="9">
    <source>
        <dbReference type="SAM" id="MobiDB-lite"/>
    </source>
</evidence>
<dbReference type="Proteomes" id="UP000749293">
    <property type="component" value="Unassembled WGS sequence"/>
</dbReference>
<evidence type="ECO:0000256" key="4">
    <source>
        <dbReference type="ARBA" id="ARBA00022969"/>
    </source>
</evidence>
<feature type="compositionally biased region" description="Low complexity" evidence="9">
    <location>
        <begin position="383"/>
        <end position="414"/>
    </location>
</feature>
<dbReference type="GeneID" id="55972632"/>
<feature type="domain" description="Velvet" evidence="10">
    <location>
        <begin position="30"/>
        <end position="222"/>
    </location>
</feature>
<proteinExistence type="inferred from homology"/>
<feature type="compositionally biased region" description="Basic residues" evidence="9">
    <location>
        <begin position="415"/>
        <end position="436"/>
    </location>
</feature>
<feature type="compositionally biased region" description="Low complexity" evidence="9">
    <location>
        <begin position="442"/>
        <end position="451"/>
    </location>
</feature>
<comment type="subcellular location">
    <subcellularLocation>
        <location evidence="2">Cytoplasm</location>
    </subcellularLocation>
    <subcellularLocation>
        <location evidence="1">Nucleus</location>
    </subcellularLocation>
</comment>
<feature type="compositionally biased region" description="Low complexity" evidence="9">
    <location>
        <begin position="502"/>
        <end position="518"/>
    </location>
</feature>
<evidence type="ECO:0000256" key="3">
    <source>
        <dbReference type="ARBA" id="ARBA00022490"/>
    </source>
</evidence>
<dbReference type="Gene3D" id="2.60.40.3960">
    <property type="entry name" value="Velvet domain"/>
    <property type="match status" value="1"/>
</dbReference>
<name>A0A9P5D4M8_9HYPO</name>
<evidence type="ECO:0000256" key="8">
    <source>
        <dbReference type="ARBA" id="ARBA00038005"/>
    </source>
</evidence>
<feature type="region of interest" description="Disordered" evidence="9">
    <location>
        <begin position="537"/>
        <end position="556"/>
    </location>
</feature>
<feature type="compositionally biased region" description="Pro residues" evidence="9">
    <location>
        <begin position="487"/>
        <end position="496"/>
    </location>
</feature>
<dbReference type="FunFam" id="2.60.40.3960:FF:000001">
    <property type="entry name" value="Sexual development activator VeA"/>
    <property type="match status" value="1"/>
</dbReference>
<dbReference type="GO" id="GO:0043455">
    <property type="term" value="P:regulation of secondary metabolic process"/>
    <property type="evidence" value="ECO:0007669"/>
    <property type="project" value="UniProtKB-ARBA"/>
</dbReference>
<evidence type="ECO:0000256" key="2">
    <source>
        <dbReference type="ARBA" id="ARBA00004496"/>
    </source>
</evidence>
<dbReference type="PANTHER" id="PTHR33572">
    <property type="entry name" value="SPORE DEVELOPMENT REGULATOR VOSA"/>
    <property type="match status" value="1"/>
</dbReference>
<evidence type="ECO:0000313" key="11">
    <source>
        <dbReference type="EMBL" id="KAF4123706.1"/>
    </source>
</evidence>
<reference evidence="11" key="1">
    <citation type="submission" date="2020-03" db="EMBL/GenBank/DDBJ databases">
        <title>Site-based positive gene gene selection in Geosmithia morbida across the United States reveals a broad range of putative effectors and factors for local host and environmental adapation.</title>
        <authorList>
            <person name="Onufrak A."/>
            <person name="Murdoch R.W."/>
            <person name="Gazis R."/>
            <person name="Huff M."/>
            <person name="Staton M."/>
            <person name="Klingeman W."/>
            <person name="Hadziabdic D."/>
        </authorList>
    </citation>
    <scope>NUCLEOTIDE SEQUENCE</scope>
    <source>
        <strain evidence="11">1262</strain>
    </source>
</reference>
<feature type="region of interest" description="Disordered" evidence="9">
    <location>
        <begin position="566"/>
        <end position="600"/>
    </location>
</feature>
<dbReference type="GO" id="GO:0051176">
    <property type="term" value="P:positive regulation of sulfur metabolic process"/>
    <property type="evidence" value="ECO:0007669"/>
    <property type="project" value="UniProtKB-ARBA"/>
</dbReference>
<protein>
    <submittedName>
        <fullName evidence="11">Velvet factor</fullName>
    </submittedName>
</protein>
<keyword evidence="4" id="KW-0749">Sporulation</keyword>
<gene>
    <name evidence="11" type="ORF">GMORB2_6407</name>
</gene>
<accession>A0A9P5D4M8</accession>